<evidence type="ECO:0000313" key="4">
    <source>
        <dbReference type="EMBL" id="NIK59384.1"/>
    </source>
</evidence>
<dbReference type="InterPro" id="IPR050832">
    <property type="entry name" value="Bact_Acetyltransf"/>
</dbReference>
<evidence type="ECO:0000259" key="3">
    <source>
        <dbReference type="PROSITE" id="PS51186"/>
    </source>
</evidence>
<dbReference type="InterPro" id="IPR016181">
    <property type="entry name" value="Acyl_CoA_acyltransferase"/>
</dbReference>
<keyword evidence="2" id="KW-0012">Acyltransferase</keyword>
<dbReference type="Proteomes" id="UP000555407">
    <property type="component" value="Unassembled WGS sequence"/>
</dbReference>
<protein>
    <submittedName>
        <fullName evidence="4">Ribosomal protein S18 acetylase RimI-like enzyme</fullName>
    </submittedName>
</protein>
<accession>A0A7X5VE74</accession>
<dbReference type="AlphaFoldDB" id="A0A7X5VE74"/>
<comment type="caution">
    <text evidence="4">The sequence shown here is derived from an EMBL/GenBank/DDBJ whole genome shotgun (WGS) entry which is preliminary data.</text>
</comment>
<dbReference type="RefSeq" id="WP_167211078.1">
    <property type="nucleotide sequence ID" value="NZ_JAASRO010000001.1"/>
</dbReference>
<dbReference type="GO" id="GO:0005840">
    <property type="term" value="C:ribosome"/>
    <property type="evidence" value="ECO:0007669"/>
    <property type="project" value="UniProtKB-KW"/>
</dbReference>
<evidence type="ECO:0000256" key="2">
    <source>
        <dbReference type="ARBA" id="ARBA00023315"/>
    </source>
</evidence>
<dbReference type="CDD" id="cd04301">
    <property type="entry name" value="NAT_SF"/>
    <property type="match status" value="1"/>
</dbReference>
<keyword evidence="4" id="KW-0689">Ribosomal protein</keyword>
<dbReference type="PANTHER" id="PTHR43877">
    <property type="entry name" value="AMINOALKYLPHOSPHONATE N-ACETYLTRANSFERASE-RELATED-RELATED"/>
    <property type="match status" value="1"/>
</dbReference>
<evidence type="ECO:0000256" key="1">
    <source>
        <dbReference type="ARBA" id="ARBA00022679"/>
    </source>
</evidence>
<evidence type="ECO:0000313" key="5">
    <source>
        <dbReference type="Proteomes" id="UP000555407"/>
    </source>
</evidence>
<dbReference type="GO" id="GO:0016747">
    <property type="term" value="F:acyltransferase activity, transferring groups other than amino-acyl groups"/>
    <property type="evidence" value="ECO:0007669"/>
    <property type="project" value="InterPro"/>
</dbReference>
<gene>
    <name evidence="4" type="ORF">BJY22_005101</name>
</gene>
<dbReference type="Pfam" id="PF00583">
    <property type="entry name" value="Acetyltransf_1"/>
    <property type="match status" value="1"/>
</dbReference>
<keyword evidence="1" id="KW-0808">Transferase</keyword>
<reference evidence="4 5" key="1">
    <citation type="submission" date="2020-03" db="EMBL/GenBank/DDBJ databases">
        <title>Sequencing the genomes of 1000 actinobacteria strains.</title>
        <authorList>
            <person name="Klenk H.-P."/>
        </authorList>
    </citation>
    <scope>NUCLEOTIDE SEQUENCE [LARGE SCALE GENOMIC DNA]</scope>
    <source>
        <strain evidence="4 5">DSM 45490</strain>
    </source>
</reference>
<keyword evidence="4" id="KW-0687">Ribonucleoprotein</keyword>
<dbReference type="InterPro" id="IPR000182">
    <property type="entry name" value="GNAT_dom"/>
</dbReference>
<keyword evidence="5" id="KW-1185">Reference proteome</keyword>
<name>A0A7X5VE74_9ACTN</name>
<dbReference type="EMBL" id="JAASRO010000001">
    <property type="protein sequence ID" value="NIK59384.1"/>
    <property type="molecule type" value="Genomic_DNA"/>
</dbReference>
<organism evidence="4 5">
    <name type="scientific">Kribbella shirazensis</name>
    <dbReference type="NCBI Taxonomy" id="1105143"/>
    <lineage>
        <taxon>Bacteria</taxon>
        <taxon>Bacillati</taxon>
        <taxon>Actinomycetota</taxon>
        <taxon>Actinomycetes</taxon>
        <taxon>Propionibacteriales</taxon>
        <taxon>Kribbellaceae</taxon>
        <taxon>Kribbella</taxon>
    </lineage>
</organism>
<dbReference type="PROSITE" id="PS51186">
    <property type="entry name" value="GNAT"/>
    <property type="match status" value="1"/>
</dbReference>
<feature type="domain" description="N-acetyltransferase" evidence="3">
    <location>
        <begin position="18"/>
        <end position="176"/>
    </location>
</feature>
<dbReference type="Gene3D" id="3.40.630.30">
    <property type="match status" value="1"/>
</dbReference>
<sequence>MTGFAEYRPGAARQAVDVRVRAAVDADLTSCAELIVTRTGGPVETRRARLEADLQDPDRYTVVAEIGGEIAGYAAVIRHRRSPADPPTTAPDGYYLIGLIVAPAWRRHGIGDLLTTERMRWTAERADEIYTFANLGNRAILDLHERFGFTEVTRDFTFPNAPLEPGTCVLLRAQFTGR</sequence>
<dbReference type="SUPFAM" id="SSF55729">
    <property type="entry name" value="Acyl-CoA N-acyltransferases (Nat)"/>
    <property type="match status" value="1"/>
</dbReference>
<proteinExistence type="predicted"/>